<dbReference type="EMBL" id="MHLA01000010">
    <property type="protein sequence ID" value="OGZ00016.1"/>
    <property type="molecule type" value="Genomic_DNA"/>
</dbReference>
<gene>
    <name evidence="2" type="ORF">A2945_00685</name>
</gene>
<evidence type="ECO:0000313" key="3">
    <source>
        <dbReference type="Proteomes" id="UP000178880"/>
    </source>
</evidence>
<dbReference type="Proteomes" id="UP000178880">
    <property type="component" value="Unassembled WGS sequence"/>
</dbReference>
<dbReference type="AlphaFoldDB" id="A0A1G2CF49"/>
<keyword evidence="1" id="KW-0472">Membrane</keyword>
<keyword evidence="1" id="KW-0812">Transmembrane</keyword>
<accession>A0A1G2CF49</accession>
<keyword evidence="1" id="KW-1133">Transmembrane helix</keyword>
<evidence type="ECO:0000313" key="2">
    <source>
        <dbReference type="EMBL" id="OGZ00016.1"/>
    </source>
</evidence>
<protein>
    <submittedName>
        <fullName evidence="2">Uncharacterized protein</fullName>
    </submittedName>
</protein>
<dbReference type="InterPro" id="IPR035168">
    <property type="entry name" value="DUF5317"/>
</dbReference>
<evidence type="ECO:0000256" key="1">
    <source>
        <dbReference type="SAM" id="Phobius"/>
    </source>
</evidence>
<organism evidence="2 3">
    <name type="scientific">Candidatus Liptonbacteria bacterium RIFCSPLOWO2_01_FULL_52_25</name>
    <dbReference type="NCBI Taxonomy" id="1798650"/>
    <lineage>
        <taxon>Bacteria</taxon>
        <taxon>Candidatus Liptoniibacteriota</taxon>
    </lineage>
</organism>
<feature type="transmembrane region" description="Helical" evidence="1">
    <location>
        <begin position="65"/>
        <end position="85"/>
    </location>
</feature>
<name>A0A1G2CF49_9BACT</name>
<comment type="caution">
    <text evidence="2">The sequence shown here is derived from an EMBL/GenBank/DDBJ whole genome shotgun (WGS) entry which is preliminary data.</text>
</comment>
<sequence length="87" mass="9495">MYGVGLTSNFAALAANGGKMPVVTRDPATMWITSARHRVASGETNLAILVDRINTTWGIFSVSDILMIISAAYFVLRVGYLWVFAKK</sequence>
<proteinExistence type="predicted"/>
<dbReference type="Pfam" id="PF17248">
    <property type="entry name" value="DUF5317"/>
    <property type="match status" value="1"/>
</dbReference>
<reference evidence="2 3" key="1">
    <citation type="journal article" date="2016" name="Nat. Commun.">
        <title>Thousands of microbial genomes shed light on interconnected biogeochemical processes in an aquifer system.</title>
        <authorList>
            <person name="Anantharaman K."/>
            <person name="Brown C.T."/>
            <person name="Hug L.A."/>
            <person name="Sharon I."/>
            <person name="Castelle C.J."/>
            <person name="Probst A.J."/>
            <person name="Thomas B.C."/>
            <person name="Singh A."/>
            <person name="Wilkins M.J."/>
            <person name="Karaoz U."/>
            <person name="Brodie E.L."/>
            <person name="Williams K.H."/>
            <person name="Hubbard S.S."/>
            <person name="Banfield J.F."/>
        </authorList>
    </citation>
    <scope>NUCLEOTIDE SEQUENCE [LARGE SCALE GENOMIC DNA]</scope>
</reference>